<dbReference type="Proteomes" id="UP000236248">
    <property type="component" value="Chromosome NCAV"/>
</dbReference>
<evidence type="ECO:0000256" key="8">
    <source>
        <dbReference type="ARBA" id="ARBA00022840"/>
    </source>
</evidence>
<evidence type="ECO:0000256" key="9">
    <source>
        <dbReference type="ARBA" id="ARBA00022975"/>
    </source>
</evidence>
<dbReference type="PANTHER" id="PTHR42833:SF4">
    <property type="entry name" value="URIDYLATE KINASE PUMPKIN, CHLOROPLASTIC"/>
    <property type="match status" value="1"/>
</dbReference>
<sequence>MVMIDNSSSNSNSNSSNNNSNSKNSRGRVVIKLSGSIFDLYKVDTITPYAKMLREIWMGKSLQPIVIAGGGKEARLYIDAARVLGADESSLDEIGIEVSRLNARLLSYAIGVDIVYPSIPTNLEEVSMAASTGMVVVAGGLHPGQSTNATSALIAERVNAKLFINATDVEGIYTSDPRVHRDARLLKRVSVNELLSMLGRERFNAGTYELMDIVALKIIQRSRIPTRVVKADPQVIKDVIDGHDLGTEIVSEE</sequence>
<evidence type="ECO:0000256" key="1">
    <source>
        <dbReference type="ARBA" id="ARBA00004496"/>
    </source>
</evidence>
<keyword evidence="5 11" id="KW-0808">Transferase</keyword>
<name>A0A2K5ANI3_9ARCH</name>
<feature type="binding site" evidence="11">
    <location>
        <position position="167"/>
    </location>
    <ligand>
        <name>ATP</name>
        <dbReference type="ChEBI" id="CHEBI:30616"/>
    </ligand>
</feature>
<evidence type="ECO:0000313" key="14">
    <source>
        <dbReference type="EMBL" id="SPC33206.1"/>
    </source>
</evidence>
<dbReference type="AlphaFoldDB" id="A0A2K5ANI3"/>
<dbReference type="EC" id="2.7.4.22" evidence="11"/>
<keyword evidence="9 11" id="KW-0665">Pyrimidine biosynthesis</keyword>
<dbReference type="PANTHER" id="PTHR42833">
    <property type="entry name" value="URIDYLATE KINASE"/>
    <property type="match status" value="1"/>
</dbReference>
<feature type="binding site" evidence="11">
    <location>
        <begin position="32"/>
        <end position="36"/>
    </location>
    <ligand>
        <name>ATP</name>
        <dbReference type="ChEBI" id="CHEBI:30616"/>
    </ligand>
</feature>
<dbReference type="HAMAP" id="MF_01220_A">
    <property type="entry name" value="PyrH_A"/>
    <property type="match status" value="1"/>
</dbReference>
<dbReference type="UniPathway" id="UPA00159">
    <property type="reaction ID" value="UER00275"/>
</dbReference>
<gene>
    <name evidence="11 14" type="primary">pyrH</name>
    <name evidence="14" type="ORF">NCAV_0006</name>
</gene>
<dbReference type="SUPFAM" id="SSF53633">
    <property type="entry name" value="Carbamate kinase-like"/>
    <property type="match status" value="1"/>
</dbReference>
<evidence type="ECO:0000256" key="4">
    <source>
        <dbReference type="ARBA" id="ARBA00022490"/>
    </source>
</evidence>
<feature type="region of interest" description="Disordered" evidence="12">
    <location>
        <begin position="1"/>
        <end position="25"/>
    </location>
</feature>
<feature type="domain" description="Aspartate/glutamate/uridylate kinase" evidence="13">
    <location>
        <begin position="28"/>
        <end position="229"/>
    </location>
</feature>
<evidence type="ECO:0000256" key="5">
    <source>
        <dbReference type="ARBA" id="ARBA00022679"/>
    </source>
</evidence>
<dbReference type="InterPro" id="IPR036393">
    <property type="entry name" value="AceGlu_kinase-like_sf"/>
</dbReference>
<feature type="binding site" evidence="11">
    <location>
        <position position="71"/>
    </location>
    <ligand>
        <name>ATP</name>
        <dbReference type="ChEBI" id="CHEBI:30616"/>
    </ligand>
</feature>
<comment type="similarity">
    <text evidence="3 11">Belongs to the UMP kinase family.</text>
</comment>
<comment type="pathway">
    <text evidence="2 11">Pyrimidine metabolism; CTP biosynthesis via de novo pathway; UDP from UMP (UMPK route): step 1/1.</text>
</comment>
<evidence type="ECO:0000256" key="2">
    <source>
        <dbReference type="ARBA" id="ARBA00004791"/>
    </source>
</evidence>
<keyword evidence="15" id="KW-1185">Reference proteome</keyword>
<keyword evidence="8 11" id="KW-0067">ATP-binding</keyword>
<evidence type="ECO:0000256" key="3">
    <source>
        <dbReference type="ARBA" id="ARBA00007614"/>
    </source>
</evidence>
<evidence type="ECO:0000313" key="15">
    <source>
        <dbReference type="Proteomes" id="UP000236248"/>
    </source>
</evidence>
<dbReference type="KEGG" id="ncv:NCAV_0006"/>
<keyword evidence="7 11" id="KW-0418">Kinase</keyword>
<dbReference type="GO" id="GO:0005524">
    <property type="term" value="F:ATP binding"/>
    <property type="evidence" value="ECO:0007669"/>
    <property type="project" value="UniProtKB-KW"/>
</dbReference>
<dbReference type="GO" id="GO:0044210">
    <property type="term" value="P:'de novo' CTP biosynthetic process"/>
    <property type="evidence" value="ECO:0007669"/>
    <property type="project" value="UniProtKB-UniRule"/>
</dbReference>
<feature type="binding site" evidence="11">
    <location>
        <position position="173"/>
    </location>
    <ligand>
        <name>ATP</name>
        <dbReference type="ChEBI" id="CHEBI:30616"/>
    </ligand>
</feature>
<dbReference type="InterPro" id="IPR001048">
    <property type="entry name" value="Asp/Glu/Uridylate_kinase"/>
</dbReference>
<protein>
    <recommendedName>
        <fullName evidence="11">Uridylate kinase</fullName>
        <shortName evidence="11">UK</shortName>
        <ecNumber evidence="11">2.7.4.22</ecNumber>
    </recommendedName>
    <alternativeName>
        <fullName evidence="11">Uridine monophosphate kinase</fullName>
        <shortName evidence="11">UMP kinase</shortName>
        <shortName evidence="11">UMPK</shortName>
    </alternativeName>
</protein>
<feature type="binding site" evidence="11">
    <location>
        <position position="92"/>
    </location>
    <ligand>
        <name>UMP</name>
        <dbReference type="ChEBI" id="CHEBI:57865"/>
    </ligand>
</feature>
<dbReference type="EMBL" id="LT981265">
    <property type="protein sequence ID" value="SPC33206.1"/>
    <property type="molecule type" value="Genomic_DNA"/>
</dbReference>
<feature type="binding site" evidence="11">
    <location>
        <position position="176"/>
    </location>
    <ligand>
        <name>ATP</name>
        <dbReference type="ChEBI" id="CHEBI:30616"/>
    </ligand>
</feature>
<accession>A0A2K5ANI3</accession>
<dbReference type="GO" id="GO:0033862">
    <property type="term" value="F:UMP kinase activity"/>
    <property type="evidence" value="ECO:0007669"/>
    <property type="project" value="UniProtKB-EC"/>
</dbReference>
<evidence type="ECO:0000256" key="10">
    <source>
        <dbReference type="ARBA" id="ARBA00047767"/>
    </source>
</evidence>
<comment type="activity regulation">
    <text evidence="11">Inhibited by UTP.</text>
</comment>
<organism evidence="14 15">
    <name type="scientific">Candidatus Nitrosocaldus cavascurensis</name>
    <dbReference type="NCBI Taxonomy" id="2058097"/>
    <lineage>
        <taxon>Archaea</taxon>
        <taxon>Nitrososphaerota</taxon>
        <taxon>Nitrososphaeria</taxon>
        <taxon>Candidatus Nitrosocaldales</taxon>
        <taxon>Candidatus Nitrosocaldaceae</taxon>
        <taxon>Candidatus Nitrosocaldus</taxon>
    </lineage>
</organism>
<keyword evidence="4 11" id="KW-0963">Cytoplasm</keyword>
<dbReference type="GO" id="GO:0005737">
    <property type="term" value="C:cytoplasm"/>
    <property type="evidence" value="ECO:0007669"/>
    <property type="project" value="UniProtKB-SubCell"/>
</dbReference>
<dbReference type="PIRSF" id="PIRSF005650">
    <property type="entry name" value="Uridylate_kin"/>
    <property type="match status" value="1"/>
</dbReference>
<evidence type="ECO:0000259" key="13">
    <source>
        <dbReference type="Pfam" id="PF00696"/>
    </source>
</evidence>
<dbReference type="Gene3D" id="3.40.1160.10">
    <property type="entry name" value="Acetylglutamate kinase-like"/>
    <property type="match status" value="1"/>
</dbReference>
<comment type="catalytic activity">
    <reaction evidence="10 11">
        <text>UMP + ATP = UDP + ADP</text>
        <dbReference type="Rhea" id="RHEA:24400"/>
        <dbReference type="ChEBI" id="CHEBI:30616"/>
        <dbReference type="ChEBI" id="CHEBI:57865"/>
        <dbReference type="ChEBI" id="CHEBI:58223"/>
        <dbReference type="ChEBI" id="CHEBI:456216"/>
        <dbReference type="EC" id="2.7.4.22"/>
    </reaction>
</comment>
<proteinExistence type="inferred from homology"/>
<feature type="binding site" evidence="11">
    <location>
        <begin position="141"/>
        <end position="147"/>
    </location>
    <ligand>
        <name>UMP</name>
        <dbReference type="ChEBI" id="CHEBI:57865"/>
    </ligand>
</feature>
<keyword evidence="6 11" id="KW-0547">Nucleotide-binding</keyword>
<comment type="caution">
    <text evidence="11">Lacks conserved residue(s) required for the propagation of feature annotation.</text>
</comment>
<dbReference type="GO" id="GO:0006225">
    <property type="term" value="P:UDP biosynthetic process"/>
    <property type="evidence" value="ECO:0007669"/>
    <property type="project" value="TreeGrafter"/>
</dbReference>
<evidence type="ECO:0000256" key="7">
    <source>
        <dbReference type="ARBA" id="ARBA00022777"/>
    </source>
</evidence>
<evidence type="ECO:0000256" key="12">
    <source>
        <dbReference type="SAM" id="MobiDB-lite"/>
    </source>
</evidence>
<comment type="function">
    <text evidence="11">Catalyzes the reversible phosphorylation of UMP to UDP.</text>
</comment>
<feature type="compositionally biased region" description="Low complexity" evidence="12">
    <location>
        <begin position="1"/>
        <end position="24"/>
    </location>
</feature>
<dbReference type="NCBIfam" id="TIGR02076">
    <property type="entry name" value="pyrH_arch"/>
    <property type="match status" value="1"/>
</dbReference>
<feature type="binding site" evidence="11">
    <location>
        <position position="70"/>
    </location>
    <ligand>
        <name>UMP</name>
        <dbReference type="ChEBI" id="CHEBI:57865"/>
    </ligand>
</feature>
<reference evidence="15" key="1">
    <citation type="submission" date="2018-01" db="EMBL/GenBank/DDBJ databases">
        <authorList>
            <person name="Kerou L M."/>
        </authorList>
    </citation>
    <scope>NUCLEOTIDE SEQUENCE [LARGE SCALE GENOMIC DNA]</scope>
    <source>
        <strain evidence="15">SCU2</strain>
    </source>
</reference>
<comment type="subunit">
    <text evidence="11">Homohexamer.</text>
</comment>
<evidence type="ECO:0000256" key="11">
    <source>
        <dbReference type="HAMAP-Rule" id="MF_01220"/>
    </source>
</evidence>
<dbReference type="Pfam" id="PF00696">
    <property type="entry name" value="AA_kinase"/>
    <property type="match status" value="1"/>
</dbReference>
<comment type="subcellular location">
    <subcellularLocation>
        <location evidence="1 11">Cytoplasm</location>
    </subcellularLocation>
</comment>
<dbReference type="InterPro" id="IPR011818">
    <property type="entry name" value="Uridylate_kinase_arch/spir"/>
</dbReference>
<feature type="binding site" evidence="11">
    <location>
        <position position="75"/>
    </location>
    <ligand>
        <name>ATP</name>
        <dbReference type="ChEBI" id="CHEBI:30616"/>
    </ligand>
</feature>
<dbReference type="InterPro" id="IPR011817">
    <property type="entry name" value="Uridylate_kinase"/>
</dbReference>
<evidence type="ECO:0000256" key="6">
    <source>
        <dbReference type="ARBA" id="ARBA00022741"/>
    </source>
</evidence>